<dbReference type="AlphaFoldDB" id="A0A382UC26"/>
<evidence type="ECO:0000313" key="1">
    <source>
        <dbReference type="EMBL" id="SVD31632.1"/>
    </source>
</evidence>
<reference evidence="1" key="1">
    <citation type="submission" date="2018-05" db="EMBL/GenBank/DDBJ databases">
        <authorList>
            <person name="Lanie J.A."/>
            <person name="Ng W.-L."/>
            <person name="Kazmierczak K.M."/>
            <person name="Andrzejewski T.M."/>
            <person name="Davidsen T.M."/>
            <person name="Wayne K.J."/>
            <person name="Tettelin H."/>
            <person name="Glass J.I."/>
            <person name="Rusch D."/>
            <person name="Podicherti R."/>
            <person name="Tsui H.-C.T."/>
            <person name="Winkler M.E."/>
        </authorList>
    </citation>
    <scope>NUCLEOTIDE SEQUENCE</scope>
</reference>
<organism evidence="1">
    <name type="scientific">marine metagenome</name>
    <dbReference type="NCBI Taxonomy" id="408172"/>
    <lineage>
        <taxon>unclassified sequences</taxon>
        <taxon>metagenomes</taxon>
        <taxon>ecological metagenomes</taxon>
    </lineage>
</organism>
<proteinExistence type="predicted"/>
<feature type="non-terminal residue" evidence="1">
    <location>
        <position position="153"/>
    </location>
</feature>
<protein>
    <submittedName>
        <fullName evidence="1">Uncharacterized protein</fullName>
    </submittedName>
</protein>
<name>A0A382UC26_9ZZZZ</name>
<accession>A0A382UC26</accession>
<sequence>MEFYLPMVLKKNTRHILFSIMLSGLFGQIEEEKEPRTFLFGLIKFDTESAYEDGYWINKWFYAREFASPVNIIPIEVRYGFGVNGKSTGSASSLTSDSFKDDPGKIRYDSDVTPISQETKNIWGNAIEIDVGLINIPHYMVGTSWMNVMTGIS</sequence>
<dbReference type="EMBL" id="UINC01142975">
    <property type="protein sequence ID" value="SVD31632.1"/>
    <property type="molecule type" value="Genomic_DNA"/>
</dbReference>
<gene>
    <name evidence="1" type="ORF">METZ01_LOCUS384486</name>
</gene>